<dbReference type="InterPro" id="IPR007693">
    <property type="entry name" value="DNA_helicase_DnaB-like_N"/>
</dbReference>
<dbReference type="SUPFAM" id="SSF48024">
    <property type="entry name" value="N-terminal domain of DnaB helicase"/>
    <property type="match status" value="1"/>
</dbReference>
<dbReference type="InterPro" id="IPR016136">
    <property type="entry name" value="DNA_helicase_N/primase_C"/>
</dbReference>
<evidence type="ECO:0000256" key="6">
    <source>
        <dbReference type="ARBA" id="ARBA00022806"/>
    </source>
</evidence>
<evidence type="ECO:0000256" key="1">
    <source>
        <dbReference type="ARBA" id="ARBA00008428"/>
    </source>
</evidence>
<protein>
    <recommendedName>
        <fullName evidence="11 12">Replicative DNA helicase</fullName>
        <ecNumber evidence="11 12">5.6.2.3</ecNumber>
    </recommendedName>
</protein>
<gene>
    <name evidence="14" type="primary">dnaB</name>
    <name evidence="14" type="ORF">DBW97_01715</name>
</gene>
<dbReference type="InterPro" id="IPR003593">
    <property type="entry name" value="AAA+_ATPase"/>
</dbReference>
<dbReference type="GO" id="GO:1990077">
    <property type="term" value="C:primosome complex"/>
    <property type="evidence" value="ECO:0007669"/>
    <property type="project" value="UniProtKB-UniRule"/>
</dbReference>
<dbReference type="GO" id="GO:0043139">
    <property type="term" value="F:5'-3' DNA helicase activity"/>
    <property type="evidence" value="ECO:0007669"/>
    <property type="project" value="UniProtKB-EC"/>
</dbReference>
<keyword evidence="4 12" id="KW-0547">Nucleotide-binding</keyword>
<evidence type="ECO:0000256" key="9">
    <source>
        <dbReference type="ARBA" id="ARBA00023235"/>
    </source>
</evidence>
<dbReference type="InterPro" id="IPR007692">
    <property type="entry name" value="DNA_helicase_DnaB"/>
</dbReference>
<dbReference type="Gene3D" id="3.40.50.300">
    <property type="entry name" value="P-loop containing nucleotide triphosphate hydrolases"/>
    <property type="match status" value="1"/>
</dbReference>
<dbReference type="GO" id="GO:0005524">
    <property type="term" value="F:ATP binding"/>
    <property type="evidence" value="ECO:0007669"/>
    <property type="project" value="UniProtKB-UniRule"/>
</dbReference>
<dbReference type="GO" id="GO:0003677">
    <property type="term" value="F:DNA binding"/>
    <property type="evidence" value="ECO:0007669"/>
    <property type="project" value="UniProtKB-UniRule"/>
</dbReference>
<comment type="similarity">
    <text evidence="1 12">Belongs to the helicase family. DnaB subfamily.</text>
</comment>
<evidence type="ECO:0000313" key="15">
    <source>
        <dbReference type="Proteomes" id="UP000252147"/>
    </source>
</evidence>
<evidence type="ECO:0000256" key="11">
    <source>
        <dbReference type="NCBIfam" id="TIGR00665"/>
    </source>
</evidence>
<dbReference type="GO" id="GO:0016887">
    <property type="term" value="F:ATP hydrolysis activity"/>
    <property type="evidence" value="ECO:0007669"/>
    <property type="project" value="RHEA"/>
</dbReference>
<dbReference type="EC" id="5.6.2.3" evidence="11 12"/>
<reference evidence="14 15" key="1">
    <citation type="journal article" date="2018" name="Microbiome">
        <title>Fine metagenomic profile of the Mediterranean stratified and mixed water columns revealed by assembly and recruitment.</title>
        <authorList>
            <person name="Haro-Moreno J.M."/>
            <person name="Lopez-Perez M."/>
            <person name="De La Torre J.R."/>
            <person name="Picazo A."/>
            <person name="Camacho A."/>
            <person name="Rodriguez-Valera F."/>
        </authorList>
    </citation>
    <scope>NUCLEOTIDE SEQUENCE [LARGE SCALE GENOMIC DNA]</scope>
    <source>
        <strain evidence="14">MED-G83</strain>
    </source>
</reference>
<dbReference type="CDD" id="cd00984">
    <property type="entry name" value="DnaB_C"/>
    <property type="match status" value="1"/>
</dbReference>
<evidence type="ECO:0000256" key="2">
    <source>
        <dbReference type="ARBA" id="ARBA00022515"/>
    </source>
</evidence>
<dbReference type="PROSITE" id="PS51199">
    <property type="entry name" value="SF4_HELICASE"/>
    <property type="match status" value="1"/>
</dbReference>
<keyword evidence="9" id="KW-0413">Isomerase</keyword>
<keyword evidence="5 12" id="KW-0378">Hydrolase</keyword>
<comment type="caution">
    <text evidence="14">The sequence shown here is derived from an EMBL/GenBank/DDBJ whole genome shotgun (WGS) entry which is preliminary data.</text>
</comment>
<dbReference type="PANTHER" id="PTHR30153">
    <property type="entry name" value="REPLICATIVE DNA HELICASE DNAB"/>
    <property type="match status" value="1"/>
</dbReference>
<dbReference type="EMBL" id="QOPD01000002">
    <property type="protein sequence ID" value="RCL38754.1"/>
    <property type="molecule type" value="Genomic_DNA"/>
</dbReference>
<evidence type="ECO:0000313" key="14">
    <source>
        <dbReference type="EMBL" id="RCL38754.1"/>
    </source>
</evidence>
<evidence type="ECO:0000256" key="3">
    <source>
        <dbReference type="ARBA" id="ARBA00022705"/>
    </source>
</evidence>
<dbReference type="PANTHER" id="PTHR30153:SF2">
    <property type="entry name" value="REPLICATIVE DNA HELICASE"/>
    <property type="match status" value="1"/>
</dbReference>
<dbReference type="InterPro" id="IPR036185">
    <property type="entry name" value="DNA_heli_DnaB-like_N_sf"/>
</dbReference>
<evidence type="ECO:0000256" key="5">
    <source>
        <dbReference type="ARBA" id="ARBA00022801"/>
    </source>
</evidence>
<organism evidence="14 15">
    <name type="scientific">SAR86 cluster bacterium</name>
    <dbReference type="NCBI Taxonomy" id="2030880"/>
    <lineage>
        <taxon>Bacteria</taxon>
        <taxon>Pseudomonadati</taxon>
        <taxon>Pseudomonadota</taxon>
        <taxon>Gammaproteobacteria</taxon>
        <taxon>SAR86 cluster</taxon>
    </lineage>
</organism>
<dbReference type="InterPro" id="IPR007694">
    <property type="entry name" value="DNA_helicase_DnaB-like_C"/>
</dbReference>
<keyword evidence="2 12" id="KW-0639">Primosome</keyword>
<dbReference type="InterPro" id="IPR027417">
    <property type="entry name" value="P-loop_NTPase"/>
</dbReference>
<comment type="function">
    <text evidence="12">The main replicative DNA helicase, it participates in initiation and elongation during chromosome replication. Travels ahead of the DNA replisome, separating dsDNA into templates for DNA synthesis. A processive ATP-dependent 5'-3' DNA helicase it has DNA-dependent ATPase activity.</text>
</comment>
<name>A0A368BPC5_9GAMM</name>
<evidence type="ECO:0000256" key="12">
    <source>
        <dbReference type="RuleBase" id="RU362085"/>
    </source>
</evidence>
<evidence type="ECO:0000256" key="8">
    <source>
        <dbReference type="ARBA" id="ARBA00023125"/>
    </source>
</evidence>
<dbReference type="Gene3D" id="1.10.860.10">
    <property type="entry name" value="DNAb Helicase, Chain A"/>
    <property type="match status" value="1"/>
</dbReference>
<feature type="domain" description="SF4 helicase" evidence="13">
    <location>
        <begin position="173"/>
        <end position="443"/>
    </location>
</feature>
<sequence>MPNSNIEAEQAVLGSLLLSKEKYPEVDALLSSADFESEVHKEIYECIKVLADQGKGIDHITVSKQLDRNNALKRVGGIDYLKELQTIPVSALAADSYANLVKDQSIDRNLRKVLQELINLSQDPKGKSSDEVLNEAESKIFELSENRSKEDSLKKIDIYVKETLDKLDDLSKKTGDLVGISSGFKAIDGVTQGLKPEELIVIAGRPSMGKTSLAMNIAENVAKEEDGCVLVFSLEMSSQSLTSRMIGSMAGISQQSIMLGRNLTDRQWEKIVEKSRRLGDMNIFIDDTANINPMEIRAKSRRLAKQFRKEGGVKLIVIDYIQLMQMPGRNDNRVNELSDISRALKHLAKEVKAPVIVLSQLNRSVEQRPNKRPQMSDLRDSGAIEQDADLIFMLYRDYVYKKEEEWKSVAEVRLVKHRNGPTKDLLLSFREELTKFGDLAPEIMNSYAQDRTSD</sequence>
<evidence type="ECO:0000256" key="10">
    <source>
        <dbReference type="ARBA" id="ARBA00048954"/>
    </source>
</evidence>
<evidence type="ECO:0000259" key="13">
    <source>
        <dbReference type="PROSITE" id="PS51199"/>
    </source>
</evidence>
<keyword evidence="8 12" id="KW-0238">DNA-binding</keyword>
<dbReference type="Pfam" id="PF03796">
    <property type="entry name" value="DnaB_C"/>
    <property type="match status" value="1"/>
</dbReference>
<comment type="catalytic activity">
    <reaction evidence="10 12">
        <text>ATP + H2O = ADP + phosphate + H(+)</text>
        <dbReference type="Rhea" id="RHEA:13065"/>
        <dbReference type="ChEBI" id="CHEBI:15377"/>
        <dbReference type="ChEBI" id="CHEBI:15378"/>
        <dbReference type="ChEBI" id="CHEBI:30616"/>
        <dbReference type="ChEBI" id="CHEBI:43474"/>
        <dbReference type="ChEBI" id="CHEBI:456216"/>
        <dbReference type="EC" id="5.6.2.3"/>
    </reaction>
</comment>
<dbReference type="NCBIfam" id="TIGR00665">
    <property type="entry name" value="DnaB"/>
    <property type="match status" value="1"/>
</dbReference>
<keyword evidence="7 12" id="KW-0067">ATP-binding</keyword>
<dbReference type="GO" id="GO:0006269">
    <property type="term" value="P:DNA replication, synthesis of primer"/>
    <property type="evidence" value="ECO:0007669"/>
    <property type="project" value="UniProtKB-UniRule"/>
</dbReference>
<dbReference type="Pfam" id="PF00772">
    <property type="entry name" value="DnaB"/>
    <property type="match status" value="1"/>
</dbReference>
<dbReference type="GO" id="GO:0005829">
    <property type="term" value="C:cytosol"/>
    <property type="evidence" value="ECO:0007669"/>
    <property type="project" value="TreeGrafter"/>
</dbReference>
<dbReference type="SUPFAM" id="SSF52540">
    <property type="entry name" value="P-loop containing nucleoside triphosphate hydrolases"/>
    <property type="match status" value="1"/>
</dbReference>
<dbReference type="SMART" id="SM00382">
    <property type="entry name" value="AAA"/>
    <property type="match status" value="1"/>
</dbReference>
<dbReference type="AlphaFoldDB" id="A0A368BPC5"/>
<evidence type="ECO:0000256" key="7">
    <source>
        <dbReference type="ARBA" id="ARBA00022840"/>
    </source>
</evidence>
<accession>A0A368BPC5</accession>
<keyword evidence="6 12" id="KW-0347">Helicase</keyword>
<dbReference type="Proteomes" id="UP000252147">
    <property type="component" value="Unassembled WGS sequence"/>
</dbReference>
<keyword evidence="3 12" id="KW-0235">DNA replication</keyword>
<proteinExistence type="inferred from homology"/>
<evidence type="ECO:0000256" key="4">
    <source>
        <dbReference type="ARBA" id="ARBA00022741"/>
    </source>
</evidence>